<name>A0A811P1W5_9POAL</name>
<organism evidence="2 3">
    <name type="scientific">Miscanthus lutarioriparius</name>
    <dbReference type="NCBI Taxonomy" id="422564"/>
    <lineage>
        <taxon>Eukaryota</taxon>
        <taxon>Viridiplantae</taxon>
        <taxon>Streptophyta</taxon>
        <taxon>Embryophyta</taxon>
        <taxon>Tracheophyta</taxon>
        <taxon>Spermatophyta</taxon>
        <taxon>Magnoliopsida</taxon>
        <taxon>Liliopsida</taxon>
        <taxon>Poales</taxon>
        <taxon>Poaceae</taxon>
        <taxon>PACMAD clade</taxon>
        <taxon>Panicoideae</taxon>
        <taxon>Andropogonodae</taxon>
        <taxon>Andropogoneae</taxon>
        <taxon>Saccharinae</taxon>
        <taxon>Miscanthus</taxon>
    </lineage>
</organism>
<sequence length="132" mass="15021">MYPNVQKIYTRNKKRPRRTSAAPDISGGEEDDSDHDAQEDQHASDPVFCSSSQQDKKGLCSSQGSIKWSIAVHVHHSETIPTQPMEADLEFAKGKRIALDGTQCLKRKGTKQIEKIEKHIKEERRERSNTYI</sequence>
<dbReference type="AlphaFoldDB" id="A0A811P1W5"/>
<protein>
    <submittedName>
        <fullName evidence="2">Uncharacterized protein</fullName>
    </submittedName>
</protein>
<evidence type="ECO:0000313" key="3">
    <source>
        <dbReference type="Proteomes" id="UP000604825"/>
    </source>
</evidence>
<evidence type="ECO:0000256" key="1">
    <source>
        <dbReference type="SAM" id="MobiDB-lite"/>
    </source>
</evidence>
<feature type="region of interest" description="Disordered" evidence="1">
    <location>
        <begin position="1"/>
        <end position="60"/>
    </location>
</feature>
<dbReference type="EMBL" id="CAJGYO010000005">
    <property type="protein sequence ID" value="CAD6230753.1"/>
    <property type="molecule type" value="Genomic_DNA"/>
</dbReference>
<reference evidence="2" key="1">
    <citation type="submission" date="2020-10" db="EMBL/GenBank/DDBJ databases">
        <authorList>
            <person name="Han B."/>
            <person name="Lu T."/>
            <person name="Zhao Q."/>
            <person name="Huang X."/>
            <person name="Zhao Y."/>
        </authorList>
    </citation>
    <scope>NUCLEOTIDE SEQUENCE</scope>
</reference>
<dbReference type="OrthoDB" id="10520107at2759"/>
<accession>A0A811P1W5</accession>
<comment type="caution">
    <text evidence="2">The sequence shown here is derived from an EMBL/GenBank/DDBJ whole genome shotgun (WGS) entry which is preliminary data.</text>
</comment>
<gene>
    <name evidence="2" type="ORF">NCGR_LOCUS20970</name>
</gene>
<dbReference type="Proteomes" id="UP000604825">
    <property type="component" value="Unassembled WGS sequence"/>
</dbReference>
<proteinExistence type="predicted"/>
<evidence type="ECO:0000313" key="2">
    <source>
        <dbReference type="EMBL" id="CAD6230753.1"/>
    </source>
</evidence>
<keyword evidence="3" id="KW-1185">Reference proteome</keyword>